<sequence length="333" mass="39891">MSLRSLQQGQNQSQNYEKPESNQQQLGSPSQRYARDDASNHKEMSEWMAKKNRQQSEKQIDLILNRINLLKKEQEKTQKKIEDTKIKTQKVIDMKRRNQEMNQQKNFSRQNDGEYLKLLQRKSYEMRRQQEEEREAIRNALMEMKKEERNEVKKLRDLNQKKIEEIRNKQRNENREKHDKVKKLEVESRQNVERYWNVHMDNIQRESMMRKNMHLKAKSQKDLVLSRLERQELELIQKLEQSQDFHYNAQRELENISQMSNQEVASKYPPQNERQNGGLSPNGKSGMYNSSQFSKANRNSSQYDGSRRITQESQKNIGQKNDNNSSQISNQNA</sequence>
<dbReference type="KEGG" id="tet:TTHERM_00498260"/>
<feature type="region of interest" description="Disordered" evidence="2">
    <location>
        <begin position="1"/>
        <end position="56"/>
    </location>
</feature>
<feature type="coiled-coil region" evidence="1">
    <location>
        <begin position="127"/>
        <end position="187"/>
    </location>
</feature>
<evidence type="ECO:0000256" key="2">
    <source>
        <dbReference type="SAM" id="MobiDB-lite"/>
    </source>
</evidence>
<gene>
    <name evidence="3" type="ORF">TTHERM_00498260</name>
</gene>
<evidence type="ECO:0000313" key="4">
    <source>
        <dbReference type="Proteomes" id="UP000009168"/>
    </source>
</evidence>
<dbReference type="RefSeq" id="XP_001028014.1">
    <property type="nucleotide sequence ID" value="XM_001028014.1"/>
</dbReference>
<dbReference type="OrthoDB" id="305057at2759"/>
<accession>I7MK35</accession>
<feature type="region of interest" description="Disordered" evidence="2">
    <location>
        <begin position="264"/>
        <end position="333"/>
    </location>
</feature>
<feature type="compositionally biased region" description="Low complexity" evidence="2">
    <location>
        <begin position="319"/>
        <end position="333"/>
    </location>
</feature>
<feature type="compositionally biased region" description="Basic and acidic residues" evidence="2">
    <location>
        <begin position="33"/>
        <end position="56"/>
    </location>
</feature>
<dbReference type="eggNOG" id="ENOG502T0P6">
    <property type="taxonomic scope" value="Eukaryota"/>
</dbReference>
<dbReference type="HOGENOM" id="CLU_835447_0_0_1"/>
<proteinExistence type="predicted"/>
<evidence type="ECO:0000313" key="3">
    <source>
        <dbReference type="EMBL" id="EAS07772.1"/>
    </source>
</evidence>
<dbReference type="GeneID" id="7829352"/>
<evidence type="ECO:0000256" key="1">
    <source>
        <dbReference type="SAM" id="Coils"/>
    </source>
</evidence>
<reference evidence="4" key="1">
    <citation type="journal article" date="2006" name="PLoS Biol.">
        <title>Macronuclear genome sequence of the ciliate Tetrahymena thermophila, a model eukaryote.</title>
        <authorList>
            <person name="Eisen J.A."/>
            <person name="Coyne R.S."/>
            <person name="Wu M."/>
            <person name="Wu D."/>
            <person name="Thiagarajan M."/>
            <person name="Wortman J.R."/>
            <person name="Badger J.H."/>
            <person name="Ren Q."/>
            <person name="Amedeo P."/>
            <person name="Jones K.M."/>
            <person name="Tallon L.J."/>
            <person name="Delcher A.L."/>
            <person name="Salzberg S.L."/>
            <person name="Silva J.C."/>
            <person name="Haas B.J."/>
            <person name="Majoros W.H."/>
            <person name="Farzad M."/>
            <person name="Carlton J.M."/>
            <person name="Smith R.K. Jr."/>
            <person name="Garg J."/>
            <person name="Pearlman R.E."/>
            <person name="Karrer K.M."/>
            <person name="Sun L."/>
            <person name="Manning G."/>
            <person name="Elde N.C."/>
            <person name="Turkewitz A.P."/>
            <person name="Asai D.J."/>
            <person name="Wilkes D.E."/>
            <person name="Wang Y."/>
            <person name="Cai H."/>
            <person name="Collins K."/>
            <person name="Stewart B.A."/>
            <person name="Lee S.R."/>
            <person name="Wilamowska K."/>
            <person name="Weinberg Z."/>
            <person name="Ruzzo W.L."/>
            <person name="Wloga D."/>
            <person name="Gaertig J."/>
            <person name="Frankel J."/>
            <person name="Tsao C.-C."/>
            <person name="Gorovsky M.A."/>
            <person name="Keeling P.J."/>
            <person name="Waller R.F."/>
            <person name="Patron N.J."/>
            <person name="Cherry J.M."/>
            <person name="Stover N.A."/>
            <person name="Krieger C.J."/>
            <person name="del Toro C."/>
            <person name="Ryder H.F."/>
            <person name="Williamson S.C."/>
            <person name="Barbeau R.A."/>
            <person name="Hamilton E.P."/>
            <person name="Orias E."/>
        </authorList>
    </citation>
    <scope>NUCLEOTIDE SEQUENCE [LARGE SCALE GENOMIC DNA]</scope>
    <source>
        <strain evidence="4">SB210</strain>
    </source>
</reference>
<dbReference type="PANTHER" id="PTHR37473">
    <property type="entry name" value="EF-HAND DOMAIN-CONTAINING PROTEIN"/>
    <property type="match status" value="1"/>
</dbReference>
<keyword evidence="4" id="KW-1185">Reference proteome</keyword>
<name>I7MK35_TETTS</name>
<dbReference type="OMA" id="MDRQKRD"/>
<feature type="compositionally biased region" description="Polar residues" evidence="2">
    <location>
        <begin position="272"/>
        <end position="304"/>
    </location>
</feature>
<keyword evidence="1" id="KW-0175">Coiled coil</keyword>
<feature type="compositionally biased region" description="Polar residues" evidence="2">
    <location>
        <begin position="1"/>
        <end position="31"/>
    </location>
</feature>
<dbReference type="PANTHER" id="PTHR37473:SF1">
    <property type="entry name" value="EF-HAND DOMAIN-CONTAINING PROTEIN"/>
    <property type="match status" value="1"/>
</dbReference>
<dbReference type="InParanoid" id="I7MK35"/>
<dbReference type="AlphaFoldDB" id="I7MK35"/>
<dbReference type="Proteomes" id="UP000009168">
    <property type="component" value="Unassembled WGS sequence"/>
</dbReference>
<organism evidence="3 4">
    <name type="scientific">Tetrahymena thermophila (strain SB210)</name>
    <dbReference type="NCBI Taxonomy" id="312017"/>
    <lineage>
        <taxon>Eukaryota</taxon>
        <taxon>Sar</taxon>
        <taxon>Alveolata</taxon>
        <taxon>Ciliophora</taxon>
        <taxon>Intramacronucleata</taxon>
        <taxon>Oligohymenophorea</taxon>
        <taxon>Hymenostomatida</taxon>
        <taxon>Tetrahymenina</taxon>
        <taxon>Tetrahymenidae</taxon>
        <taxon>Tetrahymena</taxon>
    </lineage>
</organism>
<dbReference type="EMBL" id="GG662212">
    <property type="protein sequence ID" value="EAS07772.1"/>
    <property type="molecule type" value="Genomic_DNA"/>
</dbReference>
<protein>
    <submittedName>
        <fullName evidence="3">Uncharacterized protein</fullName>
    </submittedName>
</protein>